<evidence type="ECO:0000256" key="4">
    <source>
        <dbReference type="SAM" id="MobiDB-lite"/>
    </source>
</evidence>
<accession>A0A5B8Y6M2</accession>
<evidence type="ECO:0000313" key="6">
    <source>
        <dbReference type="Proteomes" id="UP000315995"/>
    </source>
</evidence>
<dbReference type="PANTHER" id="PTHR10272:SF0">
    <property type="entry name" value="PLATELET-ACTIVATING FACTOR ACETYLHYDROLASE"/>
    <property type="match status" value="1"/>
</dbReference>
<feature type="compositionally biased region" description="Low complexity" evidence="4">
    <location>
        <begin position="28"/>
        <end position="42"/>
    </location>
</feature>
<dbReference type="GO" id="GO:0003847">
    <property type="term" value="F:1-alkyl-2-acetylglycerophosphocholine esterase activity"/>
    <property type="evidence" value="ECO:0007669"/>
    <property type="project" value="TreeGrafter"/>
</dbReference>
<name>A0A4Y6PVT8_PERCE</name>
<keyword evidence="1" id="KW-0378">Hydrolase</keyword>
<keyword evidence="2" id="KW-0442">Lipid degradation</keyword>
<dbReference type="Pfam" id="PF07224">
    <property type="entry name" value="Chlorophyllase"/>
    <property type="match status" value="1"/>
</dbReference>
<dbReference type="InterPro" id="IPR017395">
    <property type="entry name" value="Chlorophyllase-like"/>
</dbReference>
<dbReference type="InterPro" id="IPR029058">
    <property type="entry name" value="AB_hydrolase_fold"/>
</dbReference>
<evidence type="ECO:0008006" key="7">
    <source>
        <dbReference type="Google" id="ProtNLM"/>
    </source>
</evidence>
<feature type="compositionally biased region" description="Low complexity" evidence="4">
    <location>
        <begin position="53"/>
        <end position="63"/>
    </location>
</feature>
<sequence>MNKMPLVCLLIGFALVACDDDDISNPQDSGVSDAGDVTVDAVGDGGEGDAQADADASQVPDPSTYAECAPYAVAGPNAVGVTTVEIDGAPVEIWYPAAEAPSDDQSPVTYDLRDWLPDDERDKIPEDAPTTYTTDAYRDLAIADGEHPVVLFSHGFAGYRMQSTEYTTHLASWGFVVASPEHPERGLEAVLNNNINFTGTEDIGALVGTLDWLEGADAEADGFFEGHLKLDEVGATGHSAGGRAALATAAQDERIVSVVGLAPALGVGGEDPTGVDARQVHIAGGDDGLVSPGGIRSFWDDQPAPKLYLSIAGAGHLAFSDICLIGQEAGGILQIAQDNGVSVNPVVVGLASDGCRDDQLAPQASWPVFHHFATAELRFALGLDGEPTSLDEAASQCFGDLVEDYAD</sequence>
<gene>
    <name evidence="5" type="ORF">FIV42_16915</name>
</gene>
<dbReference type="OrthoDB" id="192696at2"/>
<dbReference type="AlphaFoldDB" id="A0A4Y6PVT8"/>
<dbReference type="Proteomes" id="UP000315995">
    <property type="component" value="Chromosome"/>
</dbReference>
<keyword evidence="6" id="KW-1185">Reference proteome</keyword>
<dbReference type="RefSeq" id="WP_141198832.1">
    <property type="nucleotide sequence ID" value="NZ_CP041186.1"/>
</dbReference>
<accession>A0A4Y6PVT8</accession>
<dbReference type="GO" id="GO:0016042">
    <property type="term" value="P:lipid catabolic process"/>
    <property type="evidence" value="ECO:0007669"/>
    <property type="project" value="UniProtKB-KW"/>
</dbReference>
<keyword evidence="3" id="KW-0443">Lipid metabolism</keyword>
<dbReference type="PROSITE" id="PS51257">
    <property type="entry name" value="PROKAR_LIPOPROTEIN"/>
    <property type="match status" value="1"/>
</dbReference>
<dbReference type="SUPFAM" id="SSF53474">
    <property type="entry name" value="alpha/beta-Hydrolases"/>
    <property type="match status" value="1"/>
</dbReference>
<evidence type="ECO:0000256" key="1">
    <source>
        <dbReference type="ARBA" id="ARBA00022801"/>
    </source>
</evidence>
<proteinExistence type="predicted"/>
<dbReference type="PANTHER" id="PTHR10272">
    <property type="entry name" value="PLATELET-ACTIVATING FACTOR ACETYLHYDROLASE"/>
    <property type="match status" value="1"/>
</dbReference>
<protein>
    <recommendedName>
        <fullName evidence="7">Alpha/beta hydrolase</fullName>
    </recommendedName>
</protein>
<organism evidence="5 6">
    <name type="scientific">Persicimonas caeni</name>
    <dbReference type="NCBI Taxonomy" id="2292766"/>
    <lineage>
        <taxon>Bacteria</taxon>
        <taxon>Deltaproteobacteria</taxon>
        <taxon>Bradymonadales</taxon>
        <taxon>Bradymonadaceae</taxon>
        <taxon>Persicimonas</taxon>
    </lineage>
</organism>
<reference evidence="5 6" key="1">
    <citation type="submission" date="2019-06" db="EMBL/GenBank/DDBJ databases">
        <title>Persicimonas caeni gen. nov., sp. nov., a predatory bacterium isolated from solar saltern.</title>
        <authorList>
            <person name="Wang S."/>
        </authorList>
    </citation>
    <scope>NUCLEOTIDE SEQUENCE [LARGE SCALE GENOMIC DNA]</scope>
    <source>
        <strain evidence="5 6">YN101</strain>
    </source>
</reference>
<feature type="region of interest" description="Disordered" evidence="4">
    <location>
        <begin position="25"/>
        <end position="63"/>
    </location>
</feature>
<dbReference type="EMBL" id="CP041186">
    <property type="protein sequence ID" value="QDG52360.1"/>
    <property type="molecule type" value="Genomic_DNA"/>
</dbReference>
<evidence type="ECO:0000256" key="3">
    <source>
        <dbReference type="ARBA" id="ARBA00023098"/>
    </source>
</evidence>
<evidence type="ECO:0000256" key="2">
    <source>
        <dbReference type="ARBA" id="ARBA00022963"/>
    </source>
</evidence>
<evidence type="ECO:0000313" key="5">
    <source>
        <dbReference type="EMBL" id="QDG52360.1"/>
    </source>
</evidence>
<dbReference type="Gene3D" id="3.40.50.1820">
    <property type="entry name" value="alpha/beta hydrolase"/>
    <property type="match status" value="1"/>
</dbReference>